<dbReference type="PANTHER" id="PTHR24416">
    <property type="entry name" value="TYROSINE-PROTEIN KINASE RECEPTOR"/>
    <property type="match status" value="1"/>
</dbReference>
<evidence type="ECO:0000256" key="11">
    <source>
        <dbReference type="ARBA" id="ARBA00022777"/>
    </source>
</evidence>
<evidence type="ECO:0000256" key="4">
    <source>
        <dbReference type="ARBA" id="ARBA00022679"/>
    </source>
</evidence>
<dbReference type="InterPro" id="IPR000719">
    <property type="entry name" value="Prot_kinase_dom"/>
</dbReference>
<feature type="compositionally biased region" description="Low complexity" evidence="23">
    <location>
        <begin position="1524"/>
        <end position="1538"/>
    </location>
</feature>
<dbReference type="Gene3D" id="2.10.220.10">
    <property type="entry name" value="Hormone Receptor, Insulin-like Growth Factor Receptor 1, Chain A, domain 2"/>
    <property type="match status" value="1"/>
</dbReference>
<dbReference type="InterPro" id="IPR036941">
    <property type="entry name" value="Rcpt_L-dom_sf"/>
</dbReference>
<feature type="region of interest" description="Disordered" evidence="23">
    <location>
        <begin position="1625"/>
        <end position="1668"/>
    </location>
</feature>
<dbReference type="PROSITE" id="PS00107">
    <property type="entry name" value="PROTEIN_KINASE_ATP"/>
    <property type="match status" value="1"/>
</dbReference>
<feature type="transmembrane region" description="Helical" evidence="24">
    <location>
        <begin position="976"/>
        <end position="1000"/>
    </location>
</feature>
<feature type="compositionally biased region" description="Polar residues" evidence="23">
    <location>
        <begin position="1503"/>
        <end position="1515"/>
    </location>
</feature>
<keyword evidence="9" id="KW-0677">Repeat</keyword>
<dbReference type="EMBL" id="CAXITT010000173">
    <property type="protein sequence ID" value="CAL1534479.1"/>
    <property type="molecule type" value="Genomic_DNA"/>
</dbReference>
<keyword evidence="19" id="KW-0464">Manganese</keyword>
<evidence type="ECO:0000256" key="24">
    <source>
        <dbReference type="SAM" id="Phobius"/>
    </source>
</evidence>
<keyword evidence="10 21" id="KW-0547">Nucleotide-binding</keyword>
<feature type="region of interest" description="Disordered" evidence="23">
    <location>
        <begin position="1465"/>
        <end position="1593"/>
    </location>
</feature>
<organism evidence="28 29">
    <name type="scientific">Lymnaea stagnalis</name>
    <name type="common">Great pond snail</name>
    <name type="synonym">Helix stagnalis</name>
    <dbReference type="NCBI Taxonomy" id="6523"/>
    <lineage>
        <taxon>Eukaryota</taxon>
        <taxon>Metazoa</taxon>
        <taxon>Spiralia</taxon>
        <taxon>Lophotrochozoa</taxon>
        <taxon>Mollusca</taxon>
        <taxon>Gastropoda</taxon>
        <taxon>Heterobranchia</taxon>
        <taxon>Euthyneura</taxon>
        <taxon>Panpulmonata</taxon>
        <taxon>Hygrophila</taxon>
        <taxon>Lymnaeoidea</taxon>
        <taxon>Lymnaeidae</taxon>
        <taxon>Lymnaea</taxon>
    </lineage>
</organism>
<dbReference type="EC" id="2.7.10.1" evidence="22"/>
<dbReference type="InterPro" id="IPR006211">
    <property type="entry name" value="Furin-like_Cys-rich_dom"/>
</dbReference>
<comment type="subcellular location">
    <subcellularLocation>
        <location evidence="2">Membrane</location>
        <topology evidence="2">Single-pass type I membrane protein</topology>
    </subcellularLocation>
</comment>
<dbReference type="InterPro" id="IPR050122">
    <property type="entry name" value="RTK"/>
</dbReference>
<comment type="similarity">
    <text evidence="22">Belongs to the protein kinase superfamily. Tyr protein kinase family. Insulin receptor subfamily.</text>
</comment>
<proteinExistence type="inferred from homology"/>
<dbReference type="Gene3D" id="2.60.40.10">
    <property type="entry name" value="Immunoglobulins"/>
    <property type="match status" value="3"/>
</dbReference>
<comment type="cofactor">
    <cofactor evidence="1">
        <name>Mn(2+)</name>
        <dbReference type="ChEBI" id="CHEBI:29035"/>
    </cofactor>
</comment>
<dbReference type="InterPro" id="IPR006212">
    <property type="entry name" value="Furin_repeat"/>
</dbReference>
<evidence type="ECO:0000256" key="23">
    <source>
        <dbReference type="SAM" id="MobiDB-lite"/>
    </source>
</evidence>
<keyword evidence="12 21" id="KW-0067">ATP-binding</keyword>
<dbReference type="Pfam" id="PF00041">
    <property type="entry name" value="fn3"/>
    <property type="match status" value="1"/>
</dbReference>
<dbReference type="FunFam" id="3.30.200.20:FF:000026">
    <property type="entry name" value="Tyrosine-protein kinase receptor"/>
    <property type="match status" value="1"/>
</dbReference>
<dbReference type="PROSITE" id="PS00109">
    <property type="entry name" value="PROTEIN_KINASE_TYR"/>
    <property type="match status" value="1"/>
</dbReference>
<keyword evidence="3 22" id="KW-0597">Phosphoprotein</keyword>
<evidence type="ECO:0000256" key="20">
    <source>
        <dbReference type="ARBA" id="ARBA00051243"/>
    </source>
</evidence>
<keyword evidence="8 25" id="KW-0732">Signal</keyword>
<evidence type="ECO:0000256" key="14">
    <source>
        <dbReference type="ARBA" id="ARBA00023136"/>
    </source>
</evidence>
<dbReference type="PROSITE" id="PS50011">
    <property type="entry name" value="PROTEIN_KINASE_DOM"/>
    <property type="match status" value="1"/>
</dbReference>
<evidence type="ECO:0000259" key="27">
    <source>
        <dbReference type="PROSITE" id="PS50853"/>
    </source>
</evidence>
<comment type="catalytic activity">
    <reaction evidence="20 22">
        <text>L-tyrosyl-[protein] + ATP = O-phospho-L-tyrosyl-[protein] + ADP + H(+)</text>
        <dbReference type="Rhea" id="RHEA:10596"/>
        <dbReference type="Rhea" id="RHEA-COMP:10136"/>
        <dbReference type="Rhea" id="RHEA-COMP:20101"/>
        <dbReference type="ChEBI" id="CHEBI:15378"/>
        <dbReference type="ChEBI" id="CHEBI:30616"/>
        <dbReference type="ChEBI" id="CHEBI:46858"/>
        <dbReference type="ChEBI" id="CHEBI:61978"/>
        <dbReference type="ChEBI" id="CHEBI:456216"/>
        <dbReference type="EC" id="2.7.10.1"/>
    </reaction>
</comment>
<keyword evidence="17 22" id="KW-0675">Receptor</keyword>
<dbReference type="CDD" id="cd05032">
    <property type="entry name" value="PTKc_InsR_like"/>
    <property type="match status" value="1"/>
</dbReference>
<evidence type="ECO:0000313" key="28">
    <source>
        <dbReference type="EMBL" id="CAL1534479.1"/>
    </source>
</evidence>
<feature type="binding site" evidence="21">
    <location>
        <position position="1072"/>
    </location>
    <ligand>
        <name>ATP</name>
        <dbReference type="ChEBI" id="CHEBI:30616"/>
    </ligand>
</feature>
<dbReference type="PANTHER" id="PTHR24416:SF525">
    <property type="entry name" value="INSULIN-LIKE RECEPTOR"/>
    <property type="match status" value="1"/>
</dbReference>
<evidence type="ECO:0000256" key="7">
    <source>
        <dbReference type="ARBA" id="ARBA00022723"/>
    </source>
</evidence>
<dbReference type="PRINTS" id="PR00109">
    <property type="entry name" value="TYRKINASE"/>
</dbReference>
<keyword evidence="15" id="KW-0829">Tyrosine-protein kinase</keyword>
<dbReference type="SMART" id="SM00060">
    <property type="entry name" value="FN3"/>
    <property type="match status" value="3"/>
</dbReference>
<dbReference type="InterPro" id="IPR017441">
    <property type="entry name" value="Protein_kinase_ATP_BS"/>
</dbReference>
<feature type="domain" description="Protein kinase" evidence="26">
    <location>
        <begin position="1037"/>
        <end position="1308"/>
    </location>
</feature>
<dbReference type="SMART" id="SM00261">
    <property type="entry name" value="FU"/>
    <property type="match status" value="1"/>
</dbReference>
<dbReference type="InterPro" id="IPR001245">
    <property type="entry name" value="Ser-Thr/Tyr_kinase_cat_dom"/>
</dbReference>
<dbReference type="CDD" id="cd00064">
    <property type="entry name" value="FU"/>
    <property type="match status" value="1"/>
</dbReference>
<evidence type="ECO:0000256" key="19">
    <source>
        <dbReference type="ARBA" id="ARBA00023211"/>
    </source>
</evidence>
<evidence type="ECO:0000256" key="22">
    <source>
        <dbReference type="RuleBase" id="RU000312"/>
    </source>
</evidence>
<evidence type="ECO:0000256" key="16">
    <source>
        <dbReference type="ARBA" id="ARBA00023157"/>
    </source>
</evidence>
<name>A0AAV2HNT7_LYMST</name>
<sequence length="1668" mass="188023">MHPGSISFNMIINKCIPICLFILFIMMMEFTVSKADSKNDIVSESHPSLQKLGCGGSQSPTNGVCGSVDIRSSMDNFKLLENCTVIEGSLRISLFELKALDFRHLSFPDLREITDYLLMYRVYGLETLSKLFPNLAIIRGRELFNSYAIVMYEMRDLQDLGLVNLRTISRGGVRLTKNFKLCYIETINWTQIGVSDPEARRFINNKEQCPNSCKDECQSKRCWTYSDCQKGLNCQCKENTYCMENGSCCHDYCLGGCKVPMNPDECFSCKEVQFNNTCRPQCPPGTYKFLNRRCLTDKECLALTNDPDGNTPKLLDGEKGEPSLCLYTCPQNYSVGDSKDNKNLSQCVKCRQLCPKECHGLEINNIQDAHKLKECSKISGPLKIQIMSGSNVAQELEKSLGNIREVTETIHIKRSYALVTLHFFKNLQIIGSKVPSSETQEGQSFSLFLMDNTNLQELFPEEQMKKMKILNGGIYVHDNGQLCPHTIKEFLSHLNLSEAQSSISSISNGHQRPCEKHDLNVTVEKIAHNAAILAWNKYKADERQLLTYILNYKEIKDESNDINIFQGRDLCSHDLWMTREYAPKEGPEADQIGMLYDLKPFTTYAVYIQAYTVSTATHAAMTNILTFTTYPFHPSEPTDLVAISEDPHELRVSWKPPKYPNGNITHYKIVYHKLELNEKSYEQRNYCRDPLVHQKKKEKVKIEEEGKKINNSANSNCCKCPKSKEEMDTESRKREIEMYFEDYLHKHIYCKRYDKLPDEVDLNFDGMNLPQLVEMNYNSSETSDRIEVFPNYVIENTSDLANLTEIVKEVVVYGTTEVTLPNLEHFSEYSIEVLACQDYNEKVLSKLCSIRAITFERTKDSYAADMINETTVDTEIETNFTGNVFIKWESPTSPNGLILKYLLWYKKANQENLVPQTICITRQEYLKNLGYKLTRLEPGNWTFKISAISLAENSSFTLERFFIVPRPPDPESSNTLLIVAIVLAFFGVLTVSLIVACVYYKQKIRSDDMTVISRNMNYVPSEILYISDEWEVDRDKIKLIKELGQGSFGMVYEGVAKGIRDDPNEEIPVAVKTVNDRASFSDRREFLKEATTMKEFHCHHVVKLLGVVSTGQPALVIMELMALGDLKNYLRGHRPDEDHPGVMPPHLLDILQMAGEIADGMAYLADKKFVHRDLAARNCMVSEERTVKIGDFGMTRDIYETDYYRKGGKGMLPVRWMAPESLKDGVFTSLSDVWSYGVVMWEMVTLAAQPYQGLSNEEVVKFISDGYIMELPENCPNEMAYLMQHCWAKKPNQRPTFKAIIEYLLPKLKPSFEKVSYFFTSGGGHTDGAGEGTLAEPEGSDDSSSINSLSCEGAAAPRQSLTPCGGGQFKSSTHFNGGSHTLYDEGVDRETILNGVDDGDEDEAAGRYSLSEFGEDLDDSSRPFMSDDFIPPVMTRQPLLSHQSNGNDSNVRNSGLIELKPLINKDKRPGLSSPRLNARSNPFSSEYIGHYPPTLTTELETLNGNQSSHNNNSFELMTPDPLKSGPASESSNGVSSSSWRPKPILKLPTLNQAPGGGFSRVPLFNSGDKDKHSQTNRNSQTRDQHHPILEAPSPNADLVHLENGLGSLEELSPCVPIRQYSPTLGAIANSSSDGSKESTQSSESHSLRNGLTNGHISLPTVRHRTAPC</sequence>
<evidence type="ECO:0000256" key="1">
    <source>
        <dbReference type="ARBA" id="ARBA00001936"/>
    </source>
</evidence>
<dbReference type="Gene3D" id="3.80.20.20">
    <property type="entry name" value="Receptor L-domain"/>
    <property type="match status" value="2"/>
</dbReference>
<evidence type="ECO:0000256" key="12">
    <source>
        <dbReference type="ARBA" id="ARBA00022840"/>
    </source>
</evidence>
<dbReference type="GO" id="GO:0005524">
    <property type="term" value="F:ATP binding"/>
    <property type="evidence" value="ECO:0007669"/>
    <property type="project" value="UniProtKB-UniRule"/>
</dbReference>
<reference evidence="28 29" key="1">
    <citation type="submission" date="2024-04" db="EMBL/GenBank/DDBJ databases">
        <authorList>
            <consortium name="Genoscope - CEA"/>
            <person name="William W."/>
        </authorList>
    </citation>
    <scope>NUCLEOTIDE SEQUENCE [LARGE SCALE GENOMIC DNA]</scope>
</reference>
<dbReference type="Proteomes" id="UP001497497">
    <property type="component" value="Unassembled WGS sequence"/>
</dbReference>
<evidence type="ECO:0000259" key="26">
    <source>
        <dbReference type="PROSITE" id="PS50011"/>
    </source>
</evidence>
<feature type="signal peptide" evidence="25">
    <location>
        <begin position="1"/>
        <end position="35"/>
    </location>
</feature>
<keyword evidence="18" id="KW-0325">Glycoprotein</keyword>
<dbReference type="SUPFAM" id="SSF52058">
    <property type="entry name" value="L domain-like"/>
    <property type="match status" value="2"/>
</dbReference>
<evidence type="ECO:0000256" key="6">
    <source>
        <dbReference type="ARBA" id="ARBA00022692"/>
    </source>
</evidence>
<comment type="caution">
    <text evidence="28">The sequence shown here is derived from an EMBL/GenBank/DDBJ whole genome shotgun (WGS) entry which is preliminary data.</text>
</comment>
<keyword evidence="4" id="KW-0808">Transferase</keyword>
<dbReference type="GO" id="GO:0030424">
    <property type="term" value="C:axon"/>
    <property type="evidence" value="ECO:0007669"/>
    <property type="project" value="TreeGrafter"/>
</dbReference>
<dbReference type="InterPro" id="IPR036116">
    <property type="entry name" value="FN3_sf"/>
</dbReference>
<evidence type="ECO:0000256" key="25">
    <source>
        <dbReference type="SAM" id="SignalP"/>
    </source>
</evidence>
<dbReference type="SUPFAM" id="SSF56112">
    <property type="entry name" value="Protein kinase-like (PK-like)"/>
    <property type="match status" value="1"/>
</dbReference>
<dbReference type="Gene3D" id="1.10.510.10">
    <property type="entry name" value="Transferase(Phosphotransferase) domain 1"/>
    <property type="match status" value="1"/>
</dbReference>
<dbReference type="InterPro" id="IPR003961">
    <property type="entry name" value="FN3_dom"/>
</dbReference>
<dbReference type="GO" id="GO:0005009">
    <property type="term" value="F:insulin receptor activity"/>
    <property type="evidence" value="ECO:0007669"/>
    <property type="project" value="TreeGrafter"/>
</dbReference>
<keyword evidence="5" id="KW-0165">Cleavage on pair of basic residues</keyword>
<dbReference type="CDD" id="cd00063">
    <property type="entry name" value="FN3"/>
    <property type="match status" value="2"/>
</dbReference>
<dbReference type="InterPro" id="IPR008266">
    <property type="entry name" value="Tyr_kinase_AS"/>
</dbReference>
<feature type="compositionally biased region" description="Low complexity" evidence="23">
    <location>
        <begin position="1630"/>
        <end position="1644"/>
    </location>
</feature>
<evidence type="ECO:0000256" key="8">
    <source>
        <dbReference type="ARBA" id="ARBA00022729"/>
    </source>
</evidence>
<evidence type="ECO:0000256" key="9">
    <source>
        <dbReference type="ARBA" id="ARBA00022737"/>
    </source>
</evidence>
<dbReference type="InterPro" id="IPR002011">
    <property type="entry name" value="Tyr_kinase_rcpt_2_CS"/>
</dbReference>
<evidence type="ECO:0000313" key="29">
    <source>
        <dbReference type="Proteomes" id="UP001497497"/>
    </source>
</evidence>
<evidence type="ECO:0000256" key="17">
    <source>
        <dbReference type="ARBA" id="ARBA00023170"/>
    </source>
</evidence>
<keyword evidence="6 22" id="KW-0812">Transmembrane</keyword>
<dbReference type="InterPro" id="IPR009030">
    <property type="entry name" value="Growth_fac_rcpt_cys_sf"/>
</dbReference>
<dbReference type="Gene3D" id="3.30.200.20">
    <property type="entry name" value="Phosphorylase Kinase, domain 1"/>
    <property type="match status" value="1"/>
</dbReference>
<feature type="domain" description="Fibronectin type-III" evidence="27">
    <location>
        <begin position="636"/>
        <end position="726"/>
    </location>
</feature>
<dbReference type="SMART" id="SM00219">
    <property type="entry name" value="TyrKc"/>
    <property type="match status" value="1"/>
</dbReference>
<dbReference type="PROSITE" id="PS00239">
    <property type="entry name" value="RECEPTOR_TYR_KIN_II"/>
    <property type="match status" value="1"/>
</dbReference>
<keyword evidence="29" id="KW-1185">Reference proteome</keyword>
<evidence type="ECO:0000256" key="15">
    <source>
        <dbReference type="ARBA" id="ARBA00023137"/>
    </source>
</evidence>
<keyword evidence="16" id="KW-1015">Disulfide bond</keyword>
<dbReference type="GO" id="GO:0042593">
    <property type="term" value="P:glucose homeostasis"/>
    <property type="evidence" value="ECO:0007669"/>
    <property type="project" value="TreeGrafter"/>
</dbReference>
<keyword evidence="11" id="KW-0418">Kinase</keyword>
<keyword evidence="7" id="KW-0479">Metal-binding</keyword>
<dbReference type="Pfam" id="PF00757">
    <property type="entry name" value="Furin-like"/>
    <property type="match status" value="1"/>
</dbReference>
<dbReference type="SUPFAM" id="SSF57184">
    <property type="entry name" value="Growth factor receptor domain"/>
    <property type="match status" value="1"/>
</dbReference>
<dbReference type="GO" id="GO:0005899">
    <property type="term" value="C:insulin receptor complex"/>
    <property type="evidence" value="ECO:0007669"/>
    <property type="project" value="TreeGrafter"/>
</dbReference>
<dbReference type="FunFam" id="1.10.510.10:FF:000528">
    <property type="entry name" value="Tyrosine-protein kinase receptor"/>
    <property type="match status" value="1"/>
</dbReference>
<dbReference type="Pfam" id="PF07714">
    <property type="entry name" value="PK_Tyr_Ser-Thr"/>
    <property type="match status" value="1"/>
</dbReference>
<dbReference type="Pfam" id="PF01030">
    <property type="entry name" value="Recep_L_domain"/>
    <property type="match status" value="2"/>
</dbReference>
<dbReference type="GO" id="GO:0043560">
    <property type="term" value="F:insulin receptor substrate binding"/>
    <property type="evidence" value="ECO:0007669"/>
    <property type="project" value="TreeGrafter"/>
</dbReference>
<evidence type="ECO:0000256" key="10">
    <source>
        <dbReference type="ARBA" id="ARBA00022741"/>
    </source>
</evidence>
<evidence type="ECO:0000256" key="5">
    <source>
        <dbReference type="ARBA" id="ARBA00022685"/>
    </source>
</evidence>
<keyword evidence="14 24" id="KW-0472">Membrane</keyword>
<accession>A0AAV2HNT7</accession>
<dbReference type="PROSITE" id="PS50853">
    <property type="entry name" value="FN3"/>
    <property type="match status" value="1"/>
</dbReference>
<dbReference type="GO" id="GO:0046872">
    <property type="term" value="F:metal ion binding"/>
    <property type="evidence" value="ECO:0007669"/>
    <property type="project" value="UniProtKB-KW"/>
</dbReference>
<evidence type="ECO:0000256" key="13">
    <source>
        <dbReference type="ARBA" id="ARBA00022989"/>
    </source>
</evidence>
<feature type="compositionally biased region" description="Polar residues" evidence="23">
    <location>
        <begin position="1474"/>
        <end position="1484"/>
    </location>
</feature>
<dbReference type="InterPro" id="IPR011009">
    <property type="entry name" value="Kinase-like_dom_sf"/>
</dbReference>
<feature type="region of interest" description="Disordered" evidence="23">
    <location>
        <begin position="1328"/>
        <end position="1352"/>
    </location>
</feature>
<dbReference type="InterPro" id="IPR000494">
    <property type="entry name" value="Rcpt_L-dom"/>
</dbReference>
<gene>
    <name evidence="28" type="ORF">GSLYS_00008439001</name>
</gene>
<evidence type="ECO:0000256" key="21">
    <source>
        <dbReference type="PROSITE-ProRule" id="PRU10141"/>
    </source>
</evidence>
<dbReference type="InterPro" id="IPR020635">
    <property type="entry name" value="Tyr_kinase_cat_dom"/>
</dbReference>
<dbReference type="GO" id="GO:0043410">
    <property type="term" value="P:positive regulation of MAPK cascade"/>
    <property type="evidence" value="ECO:0007669"/>
    <property type="project" value="TreeGrafter"/>
</dbReference>
<feature type="chain" id="PRO_5043662733" description="Tyrosine-protein kinase receptor" evidence="25">
    <location>
        <begin position="36"/>
        <end position="1668"/>
    </location>
</feature>
<dbReference type="SUPFAM" id="SSF49265">
    <property type="entry name" value="Fibronectin type III"/>
    <property type="match status" value="2"/>
</dbReference>
<evidence type="ECO:0000256" key="3">
    <source>
        <dbReference type="ARBA" id="ARBA00022553"/>
    </source>
</evidence>
<protein>
    <recommendedName>
        <fullName evidence="22">Tyrosine-protein kinase receptor</fullName>
        <ecNumber evidence="22">2.7.10.1</ecNumber>
    </recommendedName>
</protein>
<dbReference type="InterPro" id="IPR013783">
    <property type="entry name" value="Ig-like_fold"/>
</dbReference>
<keyword evidence="13 24" id="KW-1133">Transmembrane helix</keyword>
<evidence type="ECO:0000256" key="18">
    <source>
        <dbReference type="ARBA" id="ARBA00023180"/>
    </source>
</evidence>
<dbReference type="GO" id="GO:0051897">
    <property type="term" value="P:positive regulation of phosphatidylinositol 3-kinase/protein kinase B signal transduction"/>
    <property type="evidence" value="ECO:0007669"/>
    <property type="project" value="TreeGrafter"/>
</dbReference>
<evidence type="ECO:0000256" key="2">
    <source>
        <dbReference type="ARBA" id="ARBA00004479"/>
    </source>
</evidence>